<name>F4Y161_9CYAN</name>
<dbReference type="GO" id="GO:0004803">
    <property type="term" value="F:transposase activity"/>
    <property type="evidence" value="ECO:0007669"/>
    <property type="project" value="InterPro"/>
</dbReference>
<evidence type="ECO:0000259" key="1">
    <source>
        <dbReference type="Pfam" id="PF01609"/>
    </source>
</evidence>
<gene>
    <name evidence="2" type="ORF">LYNGBM3L_63500</name>
</gene>
<dbReference type="PANTHER" id="PTHR34614">
    <property type="match status" value="1"/>
</dbReference>
<evidence type="ECO:0000313" key="3">
    <source>
        <dbReference type="Proteomes" id="UP000003959"/>
    </source>
</evidence>
<dbReference type="GO" id="GO:0003677">
    <property type="term" value="F:DNA binding"/>
    <property type="evidence" value="ECO:0007669"/>
    <property type="project" value="InterPro"/>
</dbReference>
<accession>F4Y161</accession>
<dbReference type="HOGENOM" id="CLU_022426_7_0_3"/>
<protein>
    <submittedName>
        <fullName evidence="2">Transposase, IS4 family</fullName>
    </submittedName>
</protein>
<dbReference type="EMBL" id="GL890969">
    <property type="protein sequence ID" value="EGJ29572.1"/>
    <property type="molecule type" value="Genomic_DNA"/>
</dbReference>
<evidence type="ECO:0000313" key="2">
    <source>
        <dbReference type="EMBL" id="EGJ29572.1"/>
    </source>
</evidence>
<dbReference type="OrthoDB" id="9767746at2"/>
<organism evidence="2 3">
    <name type="scientific">Moorena producens 3L</name>
    <dbReference type="NCBI Taxonomy" id="489825"/>
    <lineage>
        <taxon>Bacteria</taxon>
        <taxon>Bacillati</taxon>
        <taxon>Cyanobacteriota</taxon>
        <taxon>Cyanophyceae</taxon>
        <taxon>Coleofasciculales</taxon>
        <taxon>Coleofasciculaceae</taxon>
        <taxon>Moorena</taxon>
    </lineage>
</organism>
<dbReference type="InterPro" id="IPR002559">
    <property type="entry name" value="Transposase_11"/>
</dbReference>
<dbReference type="NCBIfam" id="NF033559">
    <property type="entry name" value="transpos_IS1634"/>
    <property type="match status" value="1"/>
</dbReference>
<sequence>MYIERVPNRNSPPAVLLRESYREGNKVRKRTLANLSKLPDDVIENLRIVLKGGVAVENYGEAFQIKRSLPHGHISGVLGTLNKLGVPELIDGKASKNRAVIIAMIVARIIDPCSKLATARGLNQETCGSSLSHLLGLESTDEDDLYEALDWLIARQTRIENELAKKHLKEGALVLYDVSSTYFVRVASASPKGKTCPLASYGYSRDKKSGATPVGFPDLGNAHQERGKQQIVFGLLCNREGCPIAVEVFEGNTSDTTTMALQIEKVRHRFGLSRIIWVGDRGMITQTRINQEFSTREDLDWITALTAAQIKLLAEQEVIQLGLFDEQNLVEVESVDYPGERLIACRNPITAESRAQKREKLLQKTEEELEKIVQATLREKRALKGADQIGLRVGKVINKYRVGKFFELEITNNSFSYTRKPQGLKAAAALDGLYVIRTSVDTEVLDAPATVKAYKSLSQVEQAFRSYKTMDLKVRPIYHHLESRVKSHVFLCMLAYYVEWHMKQALAPILFDDEEGTPIDWDGVTPVKRSKKALSKARKKRTAQNLPVHSFSTLMADLGTITLNTIASKLEGADLTFLKITQPTPVQQKALDLLGVSLFVPSK</sequence>
<dbReference type="InterPro" id="IPR047654">
    <property type="entry name" value="IS1634_transpos"/>
</dbReference>
<keyword evidence="3" id="KW-1185">Reference proteome</keyword>
<dbReference type="Pfam" id="PF01609">
    <property type="entry name" value="DDE_Tnp_1"/>
    <property type="match status" value="1"/>
</dbReference>
<reference evidence="3" key="1">
    <citation type="journal article" date="2011" name="Proc. Natl. Acad. Sci. U.S.A.">
        <title>Genomic insights into the physiology and ecology of the marine filamentous cyanobacterium Lyngbya majuscula.</title>
        <authorList>
            <person name="Jones A.C."/>
            <person name="Monroe E.A."/>
            <person name="Podell S."/>
            <person name="Hess W.R."/>
            <person name="Klages S."/>
            <person name="Esquenazi E."/>
            <person name="Niessen S."/>
            <person name="Hoover H."/>
            <person name="Rothmann M."/>
            <person name="Lasken R.S."/>
            <person name="Yates J.R.III."/>
            <person name="Reinhardt R."/>
            <person name="Kube M."/>
            <person name="Burkart M.D."/>
            <person name="Allen E.E."/>
            <person name="Dorrestein P.C."/>
            <person name="Gerwick W.H."/>
            <person name="Gerwick L."/>
        </authorList>
    </citation>
    <scope>NUCLEOTIDE SEQUENCE [LARGE SCALE GENOMIC DNA]</scope>
    <source>
        <strain evidence="3">3L</strain>
    </source>
</reference>
<dbReference type="PANTHER" id="PTHR34614:SF2">
    <property type="entry name" value="TRANSPOSASE IS4-LIKE DOMAIN-CONTAINING PROTEIN"/>
    <property type="match status" value="1"/>
</dbReference>
<dbReference type="Proteomes" id="UP000003959">
    <property type="component" value="Unassembled WGS sequence"/>
</dbReference>
<dbReference type="AlphaFoldDB" id="F4Y161"/>
<dbReference type="eggNOG" id="COG5421">
    <property type="taxonomic scope" value="Bacteria"/>
</dbReference>
<dbReference type="RefSeq" id="WP_008189662.1">
    <property type="nucleotide sequence ID" value="NZ_GL890969.1"/>
</dbReference>
<feature type="domain" description="Transposase IS4-like" evidence="1">
    <location>
        <begin position="235"/>
        <end position="496"/>
    </location>
</feature>
<dbReference type="GO" id="GO:0006313">
    <property type="term" value="P:DNA transposition"/>
    <property type="evidence" value="ECO:0007669"/>
    <property type="project" value="InterPro"/>
</dbReference>
<proteinExistence type="predicted"/>